<dbReference type="InterPro" id="IPR009029">
    <property type="entry name" value="HMG_CoA_Rdtase_sub-bd_dom_sf"/>
</dbReference>
<keyword evidence="4" id="KW-1185">Reference proteome</keyword>
<dbReference type="Gene3D" id="3.30.70.420">
    <property type="entry name" value="Hydroxymethylglutaryl-CoA reductase, class I/II, NAD/NADP-binding domain"/>
    <property type="match status" value="1"/>
</dbReference>
<accession>A0A9Q5VK67</accession>
<dbReference type="PANTHER" id="PTHR10572">
    <property type="entry name" value="3-HYDROXY-3-METHYLGLUTARYL-COENZYME A REDUCTASE"/>
    <property type="match status" value="1"/>
</dbReference>
<evidence type="ECO:0000256" key="1">
    <source>
        <dbReference type="ARBA" id="ARBA00007661"/>
    </source>
</evidence>
<dbReference type="InterPro" id="IPR002202">
    <property type="entry name" value="HMG_CoA_Rdtase"/>
</dbReference>
<evidence type="ECO:0000256" key="2">
    <source>
        <dbReference type="ARBA" id="ARBA00023002"/>
    </source>
</evidence>
<evidence type="ECO:0000313" key="4">
    <source>
        <dbReference type="Proteomes" id="UP000422232"/>
    </source>
</evidence>
<organism evidence="3 4">
    <name type="scientific">Piscirickettsia salmonis</name>
    <dbReference type="NCBI Taxonomy" id="1238"/>
    <lineage>
        <taxon>Bacteria</taxon>
        <taxon>Pseudomonadati</taxon>
        <taxon>Pseudomonadota</taxon>
        <taxon>Gammaproteobacteria</taxon>
        <taxon>Thiotrichales</taxon>
        <taxon>Piscirickettsiaceae</taxon>
        <taxon>Piscirickettsia</taxon>
    </lineage>
</organism>
<keyword evidence="2" id="KW-0560">Oxidoreductase</keyword>
<evidence type="ECO:0000313" key="3">
    <source>
        <dbReference type="EMBL" id="QGO05159.1"/>
    </source>
</evidence>
<dbReference type="SUPFAM" id="SSF55035">
    <property type="entry name" value="NAD-binding domain of HMG-CoA reductase"/>
    <property type="match status" value="1"/>
</dbReference>
<dbReference type="Pfam" id="PF00368">
    <property type="entry name" value="HMG-CoA_red"/>
    <property type="match status" value="1"/>
</dbReference>
<comment type="similarity">
    <text evidence="1">Belongs to the HMG-CoA reductase family.</text>
</comment>
<dbReference type="PROSITE" id="PS50065">
    <property type="entry name" value="HMG_COA_REDUCTASE_4"/>
    <property type="match status" value="1"/>
</dbReference>
<reference evidence="3 4" key="1">
    <citation type="submission" date="2019-04" db="EMBL/GenBank/DDBJ databases">
        <title>Complete genome sequencing of Piscirickettsia salmonis strain Psal-009.</title>
        <authorList>
            <person name="Schober I."/>
            <person name="Bunk B."/>
            <person name="Sproer C."/>
            <person name="Carril G.P."/>
            <person name="Riedel T."/>
            <person name="Flores-Herrera P.A."/>
            <person name="Nourdin-Galindo G."/>
            <person name="Marshall S.H."/>
            <person name="Overmann J."/>
        </authorList>
    </citation>
    <scope>NUCLEOTIDE SEQUENCE [LARGE SCALE GENOMIC DNA]</scope>
    <source>
        <strain evidence="3 4">Psal-009</strain>
    </source>
</reference>
<dbReference type="PANTHER" id="PTHR10572:SF24">
    <property type="entry name" value="3-HYDROXY-3-METHYLGLUTARYL-COENZYME A REDUCTASE"/>
    <property type="match status" value="1"/>
</dbReference>
<dbReference type="Gene3D" id="3.90.770.10">
    <property type="entry name" value="3-hydroxy-3-methylglutaryl-coenzyme A Reductase, Chain A, domain 2"/>
    <property type="match status" value="1"/>
</dbReference>
<dbReference type="PRINTS" id="PR00071">
    <property type="entry name" value="HMGCOARDTASE"/>
</dbReference>
<sequence>MTKQFAAVPMKSIGPILIKNLELNSKTEVRVPMATFETTLWPSTARGAKLSRLCGGIDNMILSDNMARAIAVEAPSSRYGYEVIENLKERQEDIALIIQGSSRFAKFDALTTRLIGNTLYLRLAIHPGDASGHNMVTKSADALMQWLLNEYQELRYLSVSSNWCTDKKVSAVNGLLGRGLHVVSELIIPRDICQKHLRTPPEQIHALHTKKNLTGSIISGGLLSANAHFANMLLATYLATGQDAANIVEGSQGITHVDLLADGSLHFSVSLPNIIVGTVGNGKHHEFVTENLTLLGCNNPEAPAGANRRRLAMIIGATVLCGELSLMAALTNPGELMHSHIVFERDQRHTISGNN</sequence>
<dbReference type="EMBL" id="CP038908">
    <property type="protein sequence ID" value="QGO05159.1"/>
    <property type="molecule type" value="Genomic_DNA"/>
</dbReference>
<name>A0A9Q5VK67_PISSA</name>
<dbReference type="GO" id="GO:0004420">
    <property type="term" value="F:hydroxymethylglutaryl-CoA reductase (NADPH) activity"/>
    <property type="evidence" value="ECO:0007669"/>
    <property type="project" value="InterPro"/>
</dbReference>
<dbReference type="SUPFAM" id="SSF56542">
    <property type="entry name" value="Substrate-binding domain of HMG-CoA reductase"/>
    <property type="match status" value="1"/>
</dbReference>
<gene>
    <name evidence="3" type="ORF">Psal009_01040</name>
</gene>
<dbReference type="AlphaFoldDB" id="A0A9Q5VK67"/>
<protein>
    <submittedName>
        <fullName evidence="3">Hydroxymethylglutaryl-CoA reductase (NADPH)</fullName>
    </submittedName>
</protein>
<dbReference type="GO" id="GO:0015936">
    <property type="term" value="P:coenzyme A metabolic process"/>
    <property type="evidence" value="ECO:0007669"/>
    <property type="project" value="InterPro"/>
</dbReference>
<dbReference type="RefSeq" id="WP_016209401.1">
    <property type="nucleotide sequence ID" value="NZ_CP012413.1"/>
</dbReference>
<dbReference type="GeneID" id="66741805"/>
<proteinExistence type="inferred from homology"/>
<dbReference type="InterPro" id="IPR009023">
    <property type="entry name" value="HMG_CoA_Rdtase_NAD(P)-bd_sf"/>
</dbReference>
<dbReference type="Proteomes" id="UP000422232">
    <property type="component" value="Chromosome"/>
</dbReference>
<dbReference type="InterPro" id="IPR023074">
    <property type="entry name" value="HMG_CoA_Rdtase_cat_sf"/>
</dbReference>